<sequence length="95" mass="10662">MTTKKQCNTTGNTPTTDNPPAKSSLRRFFTEQSEPQERNKMAPATNTRGSQPPSPSASEESVEDTDIRTILTQLPSKNDLIDMFQRLENTFSEKL</sequence>
<protein>
    <submittedName>
        <fullName evidence="2">Uncharacterized protein</fullName>
    </submittedName>
</protein>
<evidence type="ECO:0000313" key="2">
    <source>
        <dbReference type="EMBL" id="CAH2300579.1"/>
    </source>
</evidence>
<organism evidence="2 3">
    <name type="scientific">Pelobates cultripes</name>
    <name type="common">Western spadefoot toad</name>
    <dbReference type="NCBI Taxonomy" id="61616"/>
    <lineage>
        <taxon>Eukaryota</taxon>
        <taxon>Metazoa</taxon>
        <taxon>Chordata</taxon>
        <taxon>Craniata</taxon>
        <taxon>Vertebrata</taxon>
        <taxon>Euteleostomi</taxon>
        <taxon>Amphibia</taxon>
        <taxon>Batrachia</taxon>
        <taxon>Anura</taxon>
        <taxon>Pelobatoidea</taxon>
        <taxon>Pelobatidae</taxon>
        <taxon>Pelobates</taxon>
    </lineage>
</organism>
<gene>
    <name evidence="2" type="ORF">PECUL_23A053205</name>
</gene>
<feature type="compositionally biased region" description="Low complexity" evidence="1">
    <location>
        <begin position="8"/>
        <end position="20"/>
    </location>
</feature>
<dbReference type="Proteomes" id="UP001295444">
    <property type="component" value="Chromosome 06"/>
</dbReference>
<name>A0AAD1SJP0_PELCU</name>
<keyword evidence="3" id="KW-1185">Reference proteome</keyword>
<evidence type="ECO:0000313" key="3">
    <source>
        <dbReference type="Proteomes" id="UP001295444"/>
    </source>
</evidence>
<feature type="region of interest" description="Disordered" evidence="1">
    <location>
        <begin position="1"/>
        <end position="66"/>
    </location>
</feature>
<dbReference type="EMBL" id="OW240917">
    <property type="protein sequence ID" value="CAH2300579.1"/>
    <property type="molecule type" value="Genomic_DNA"/>
</dbReference>
<proteinExistence type="predicted"/>
<accession>A0AAD1SJP0</accession>
<evidence type="ECO:0000256" key="1">
    <source>
        <dbReference type="SAM" id="MobiDB-lite"/>
    </source>
</evidence>
<dbReference type="AlphaFoldDB" id="A0AAD1SJP0"/>
<reference evidence="2" key="1">
    <citation type="submission" date="2022-03" db="EMBL/GenBank/DDBJ databases">
        <authorList>
            <person name="Alioto T."/>
            <person name="Alioto T."/>
            <person name="Gomez Garrido J."/>
        </authorList>
    </citation>
    <scope>NUCLEOTIDE SEQUENCE</scope>
</reference>